<dbReference type="OrthoDB" id="6016419at2"/>
<keyword evidence="3" id="KW-1185">Reference proteome</keyword>
<evidence type="ECO:0000313" key="2">
    <source>
        <dbReference type="EMBL" id="AMP98542.1"/>
    </source>
</evidence>
<dbReference type="PANTHER" id="PTHR43471">
    <property type="entry name" value="ABC TRANSPORTER PERMEASE"/>
    <property type="match status" value="1"/>
</dbReference>
<dbReference type="KEGG" id="pcm:AY601_1627"/>
<organism evidence="2 3">
    <name type="scientific">Pedobacter cryoconitis</name>
    <dbReference type="NCBI Taxonomy" id="188932"/>
    <lineage>
        <taxon>Bacteria</taxon>
        <taxon>Pseudomonadati</taxon>
        <taxon>Bacteroidota</taxon>
        <taxon>Sphingobacteriia</taxon>
        <taxon>Sphingobacteriales</taxon>
        <taxon>Sphingobacteriaceae</taxon>
        <taxon>Pedobacter</taxon>
    </lineage>
</organism>
<feature type="transmembrane region" description="Helical" evidence="1">
    <location>
        <begin position="242"/>
        <end position="263"/>
    </location>
</feature>
<proteinExistence type="predicted"/>
<feature type="transmembrane region" description="Helical" evidence="1">
    <location>
        <begin position="207"/>
        <end position="230"/>
    </location>
</feature>
<dbReference type="Pfam" id="PF12040">
    <property type="entry name" value="DUF3526"/>
    <property type="match status" value="1"/>
</dbReference>
<name>A0A127VAX1_9SPHI</name>
<dbReference type="PATRIC" id="fig|188932.3.peg.1693"/>
<evidence type="ECO:0000313" key="3">
    <source>
        <dbReference type="Proteomes" id="UP000071561"/>
    </source>
</evidence>
<evidence type="ECO:0008006" key="4">
    <source>
        <dbReference type="Google" id="ProtNLM"/>
    </source>
</evidence>
<reference evidence="2 3" key="1">
    <citation type="submission" date="2016-03" db="EMBL/GenBank/DDBJ databases">
        <title>Complete genome sequence of Pedobacter cryoconitis PAMC 27485.</title>
        <authorList>
            <person name="Lee J."/>
            <person name="Kim O.-S."/>
        </authorList>
    </citation>
    <scope>NUCLEOTIDE SEQUENCE [LARGE SCALE GENOMIC DNA]</scope>
    <source>
        <strain evidence="2 3">PAMC 27485</strain>
    </source>
</reference>
<gene>
    <name evidence="2" type="ORF">AY601_1627</name>
</gene>
<keyword evidence="1" id="KW-0812">Transmembrane</keyword>
<dbReference type="PANTHER" id="PTHR43471:SF1">
    <property type="entry name" value="ABC TRANSPORTER PERMEASE PROTEIN NOSY-RELATED"/>
    <property type="match status" value="1"/>
</dbReference>
<feature type="transmembrane region" description="Helical" evidence="1">
    <location>
        <begin position="21"/>
        <end position="41"/>
    </location>
</feature>
<feature type="transmembrane region" description="Helical" evidence="1">
    <location>
        <begin position="430"/>
        <end position="449"/>
    </location>
</feature>
<feature type="transmembrane region" description="Helical" evidence="1">
    <location>
        <begin position="132"/>
        <end position="152"/>
    </location>
</feature>
<dbReference type="RefSeq" id="WP_084359161.1">
    <property type="nucleotide sequence ID" value="NZ_CP014504.1"/>
</dbReference>
<keyword evidence="1" id="KW-0472">Membrane</keyword>
<dbReference type="Proteomes" id="UP000071561">
    <property type="component" value="Chromosome"/>
</dbReference>
<accession>A0A127VAX1</accession>
<dbReference type="AlphaFoldDB" id="A0A127VAX1"/>
<dbReference type="InterPro" id="IPR021913">
    <property type="entry name" value="DUF3526"/>
</dbReference>
<keyword evidence="1" id="KW-1133">Transmembrane helix</keyword>
<dbReference type="EMBL" id="CP014504">
    <property type="protein sequence ID" value="AMP98542.1"/>
    <property type="molecule type" value="Genomic_DNA"/>
</dbReference>
<feature type="transmembrane region" description="Helical" evidence="1">
    <location>
        <begin position="179"/>
        <end position="201"/>
    </location>
</feature>
<evidence type="ECO:0000256" key="1">
    <source>
        <dbReference type="SAM" id="Phobius"/>
    </source>
</evidence>
<protein>
    <recommendedName>
        <fullName evidence="4">ABC-2 type transport system permease protein</fullName>
    </recommendedName>
</protein>
<sequence>MINYIYQLEFKLFFSSKAARVGLLILLISGFSSIYLGKSFIVKQRSVIEKAGKMQQEHLDENVKYFSKDLGLLLFYNKFAIANVPDNWAAFANGQRDINPYLLSVTLLGLEGQMYDTDLNNPSTLLLGNMDLAFVFIFLFPLVIIAFTYSVLSAEQESGVWGLIRSQSKLPLRTIWRKLVVRVLVVFAVFMLLMFCAVIYLDLKPDLRFLVVLTLISLYLICWFCISFWIISYGKSSSFNAVCLIAIWVAMNIISPAILNVWLTKKYPVPEALENVVKQREGYHEKWDLDKSATMDKFYQHYPQFRQYPFPSSLTFSWYWYYAMQQMGDDDAALSSARITEKLKQRQHFTNIASLFLPGIQTQAGLNELAGSDLQNHTDFLLTLRAYHEKMRLFFYPSVFKGSKVENINWKQFKIKQYSSHTDGLAWQKLLSLIVFSIVPALSGVYNFSKRDSLL</sequence>